<dbReference type="InterPro" id="IPR004027">
    <property type="entry name" value="SEC_C_motif"/>
</dbReference>
<gene>
    <name evidence="2" type="ORF">SAMN05216203_1883</name>
</gene>
<dbReference type="RefSeq" id="WP_092011300.1">
    <property type="nucleotide sequence ID" value="NZ_FOYW01000001.1"/>
</dbReference>
<dbReference type="InterPro" id="IPR032710">
    <property type="entry name" value="NTF2-like_dom_sf"/>
</dbReference>
<dbReference type="PANTHER" id="PTHR33747:SF1">
    <property type="entry name" value="ADENYLATE CYCLASE-ASSOCIATED CAP C-TERMINAL DOMAIN-CONTAINING PROTEIN"/>
    <property type="match status" value="1"/>
</dbReference>
<dbReference type="OrthoDB" id="21421at2"/>
<dbReference type="SUPFAM" id="SSF103642">
    <property type="entry name" value="Sec-C motif"/>
    <property type="match status" value="1"/>
</dbReference>
<dbReference type="Gene3D" id="3.10.450.50">
    <property type="match status" value="1"/>
</dbReference>
<dbReference type="Proteomes" id="UP000198644">
    <property type="component" value="Unassembled WGS sequence"/>
</dbReference>
<reference evidence="2 3" key="1">
    <citation type="submission" date="2016-10" db="EMBL/GenBank/DDBJ databases">
        <authorList>
            <person name="de Groot N.N."/>
        </authorList>
    </citation>
    <scope>NUCLEOTIDE SEQUENCE [LARGE SCALE GENOMIC DNA]</scope>
    <source>
        <strain evidence="2 3">CGMCC 1.9167</strain>
    </source>
</reference>
<name>A0A1I6I6K3_9GAMM</name>
<evidence type="ECO:0000313" key="2">
    <source>
        <dbReference type="EMBL" id="SFR62258.1"/>
    </source>
</evidence>
<proteinExistence type="predicted"/>
<dbReference type="InterPro" id="IPR048469">
    <property type="entry name" value="YchJ-like_M"/>
</dbReference>
<dbReference type="SUPFAM" id="SSF54427">
    <property type="entry name" value="NTF2-like"/>
    <property type="match status" value="1"/>
</dbReference>
<dbReference type="Pfam" id="PF17775">
    <property type="entry name" value="YchJ_M-like"/>
    <property type="match status" value="1"/>
</dbReference>
<sequence>MNLCPCGSTLTYGECCAPLHSGQRAETPEALMRSRYTAFMQGLEEYLLATWHPDTRPSRLNLSDSPDWTGLQVLASDARGDHGTVHFRAIHRLPDGFGYLEEVSDFLREQGRWYYVSGTPKEGRLNPGRNDRCPCGSGRKFKACCLP</sequence>
<accession>A0A1I6I6K3</accession>
<dbReference type="STRING" id="650891.SAMN05216203_1883"/>
<dbReference type="AlphaFoldDB" id="A0A1I6I6K3"/>
<dbReference type="PANTHER" id="PTHR33747">
    <property type="entry name" value="UPF0225 PROTEIN SCO1677"/>
    <property type="match status" value="1"/>
</dbReference>
<feature type="domain" description="YchJ-like middle NTF2-like" evidence="1">
    <location>
        <begin position="27"/>
        <end position="118"/>
    </location>
</feature>
<evidence type="ECO:0000313" key="3">
    <source>
        <dbReference type="Proteomes" id="UP000198644"/>
    </source>
</evidence>
<dbReference type="EMBL" id="FOYW01000001">
    <property type="protein sequence ID" value="SFR62258.1"/>
    <property type="molecule type" value="Genomic_DNA"/>
</dbReference>
<evidence type="ECO:0000259" key="1">
    <source>
        <dbReference type="Pfam" id="PF17775"/>
    </source>
</evidence>
<keyword evidence="3" id="KW-1185">Reference proteome</keyword>
<protein>
    <submittedName>
        <fullName evidence="2">SEC-C motif-containing protein</fullName>
    </submittedName>
</protein>
<organism evidence="2 3">
    <name type="scientific">Marinobacter daqiaonensis</name>
    <dbReference type="NCBI Taxonomy" id="650891"/>
    <lineage>
        <taxon>Bacteria</taxon>
        <taxon>Pseudomonadati</taxon>
        <taxon>Pseudomonadota</taxon>
        <taxon>Gammaproteobacteria</taxon>
        <taxon>Pseudomonadales</taxon>
        <taxon>Marinobacteraceae</taxon>
        <taxon>Marinobacter</taxon>
    </lineage>
</organism>
<dbReference type="Pfam" id="PF02810">
    <property type="entry name" value="SEC-C"/>
    <property type="match status" value="2"/>
</dbReference>